<dbReference type="InterPro" id="IPR033900">
    <property type="entry name" value="Gram_neg_porin_domain"/>
</dbReference>
<organism evidence="6 7">
    <name type="scientific">Biostraticola tofi</name>
    <dbReference type="NCBI Taxonomy" id="466109"/>
    <lineage>
        <taxon>Bacteria</taxon>
        <taxon>Pseudomonadati</taxon>
        <taxon>Pseudomonadota</taxon>
        <taxon>Gammaproteobacteria</taxon>
        <taxon>Enterobacterales</taxon>
        <taxon>Bruguierivoracaceae</taxon>
        <taxon>Biostraticola</taxon>
    </lineage>
</organism>
<name>A0A4R3Z4Z8_9GAMM</name>
<evidence type="ECO:0000256" key="5">
    <source>
        <dbReference type="SAM" id="SignalP"/>
    </source>
</evidence>
<dbReference type="Proteomes" id="UP000295719">
    <property type="component" value="Unassembled WGS sequence"/>
</dbReference>
<dbReference type="GO" id="GO:0034220">
    <property type="term" value="P:monoatomic ion transmembrane transport"/>
    <property type="evidence" value="ECO:0007669"/>
    <property type="project" value="InterPro"/>
</dbReference>
<dbReference type="SUPFAM" id="SSF56935">
    <property type="entry name" value="Porins"/>
    <property type="match status" value="1"/>
</dbReference>
<accession>A0A4R3Z4Z8</accession>
<evidence type="ECO:0000256" key="2">
    <source>
        <dbReference type="ARBA" id="ARBA00007539"/>
    </source>
</evidence>
<dbReference type="InterPro" id="IPR023614">
    <property type="entry name" value="Porin_dom_sf"/>
</dbReference>
<evidence type="ECO:0000256" key="4">
    <source>
        <dbReference type="ARBA" id="ARBA00023136"/>
    </source>
</evidence>
<sequence>MKLRNSSILISVLAMAGTANAAEVFNKDQTTLDLYGEVQGMHYQSKDESNQGDRSHARLGLRGNTQINSELSAYGRWEYEAKLNNAEAGDGNGQHTRLGYAGLKFGTEGGTFDYGRNYGVMHDVAAMTDVLPEFGGDSFETPDSFMTHRGTGMATYRNDNFFGLVEGLHFALQFQGRNDKTGSNRNLLGANGDGYGMSLSYDITDTLSAAAAFSSSRLTAGQKQHLNIEGDRANSYAAGLKYDDEALYLAAIYNQSYHMTRIGNGAAIDGVPAFASKSENLEVVAKYNFDFGLTPMVAFVQSTGKATAFDGQTVSGALKKYVAVGTNYAFNKNISAFALYQFNLIKNSEADKAIGIATDDIMAVGMLYQF</sequence>
<dbReference type="PANTHER" id="PTHR34501:SF2">
    <property type="entry name" value="OUTER MEMBRANE PORIN F-RELATED"/>
    <property type="match status" value="1"/>
</dbReference>
<dbReference type="PANTHER" id="PTHR34501">
    <property type="entry name" value="PROTEIN YDDL-RELATED"/>
    <property type="match status" value="1"/>
</dbReference>
<dbReference type="EMBL" id="SMCR01000001">
    <property type="protein sequence ID" value="TCW00287.1"/>
    <property type="molecule type" value="Genomic_DNA"/>
</dbReference>
<protein>
    <submittedName>
        <fullName evidence="6">Outer membrane pore protein C</fullName>
    </submittedName>
</protein>
<dbReference type="InterPro" id="IPR001897">
    <property type="entry name" value="Porin_gammaproteobac"/>
</dbReference>
<dbReference type="RefSeq" id="WP_131863853.1">
    <property type="nucleotide sequence ID" value="NZ_SMCR01000001.1"/>
</dbReference>
<dbReference type="GO" id="GO:0015288">
    <property type="term" value="F:porin activity"/>
    <property type="evidence" value="ECO:0007669"/>
    <property type="project" value="InterPro"/>
</dbReference>
<keyword evidence="4" id="KW-0472">Membrane</keyword>
<evidence type="ECO:0000256" key="1">
    <source>
        <dbReference type="ARBA" id="ARBA00004571"/>
    </source>
</evidence>
<reference evidence="6 7" key="1">
    <citation type="submission" date="2019-03" db="EMBL/GenBank/DDBJ databases">
        <title>Genomic Encyclopedia of Type Strains, Phase IV (KMG-IV): sequencing the most valuable type-strain genomes for metagenomic binning, comparative biology and taxonomic classification.</title>
        <authorList>
            <person name="Goeker M."/>
        </authorList>
    </citation>
    <scope>NUCLEOTIDE SEQUENCE [LARGE SCALE GENOMIC DNA]</scope>
    <source>
        <strain evidence="6 7">DSM 19580</strain>
    </source>
</reference>
<dbReference type="AlphaFoldDB" id="A0A4R3Z4Z8"/>
<dbReference type="Pfam" id="PF00267">
    <property type="entry name" value="Porin_1"/>
    <property type="match status" value="1"/>
</dbReference>
<dbReference type="InterPro" id="IPR050298">
    <property type="entry name" value="Gram-neg_bact_OMP"/>
</dbReference>
<keyword evidence="3 5" id="KW-0732">Signal</keyword>
<dbReference type="OrthoDB" id="7055111at2"/>
<comment type="subcellular location">
    <subcellularLocation>
        <location evidence="1">Cell outer membrane</location>
        <topology evidence="1">Multi-pass membrane protein</topology>
    </subcellularLocation>
</comment>
<evidence type="ECO:0000256" key="3">
    <source>
        <dbReference type="ARBA" id="ARBA00022729"/>
    </source>
</evidence>
<dbReference type="Gene3D" id="2.40.160.10">
    <property type="entry name" value="Porin"/>
    <property type="match status" value="1"/>
</dbReference>
<feature type="chain" id="PRO_5020907588" evidence="5">
    <location>
        <begin position="22"/>
        <end position="370"/>
    </location>
</feature>
<gene>
    <name evidence="6" type="ORF">EDC52_101636</name>
</gene>
<dbReference type="CDD" id="cd00342">
    <property type="entry name" value="gram_neg_porins"/>
    <property type="match status" value="1"/>
</dbReference>
<dbReference type="InterPro" id="IPR001702">
    <property type="entry name" value="Porin_Gram-ve"/>
</dbReference>
<evidence type="ECO:0000313" key="6">
    <source>
        <dbReference type="EMBL" id="TCW00287.1"/>
    </source>
</evidence>
<dbReference type="GO" id="GO:0009279">
    <property type="term" value="C:cell outer membrane"/>
    <property type="evidence" value="ECO:0007669"/>
    <property type="project" value="UniProtKB-SubCell"/>
</dbReference>
<dbReference type="PRINTS" id="PR00183">
    <property type="entry name" value="ECOLIPORIN"/>
</dbReference>
<feature type="signal peptide" evidence="5">
    <location>
        <begin position="1"/>
        <end position="21"/>
    </location>
</feature>
<comment type="caution">
    <text evidence="6">The sequence shown here is derived from an EMBL/GenBank/DDBJ whole genome shotgun (WGS) entry which is preliminary data.</text>
</comment>
<evidence type="ECO:0000313" key="7">
    <source>
        <dbReference type="Proteomes" id="UP000295719"/>
    </source>
</evidence>
<comment type="similarity">
    <text evidence="2">Belongs to the Gram-negative porin family.</text>
</comment>
<dbReference type="PRINTS" id="PR00182">
    <property type="entry name" value="ECOLNEIPORIN"/>
</dbReference>
<proteinExistence type="inferred from homology"/>
<keyword evidence="7" id="KW-1185">Reference proteome</keyword>